<dbReference type="Proteomes" id="UP000555448">
    <property type="component" value="Unassembled WGS sequence"/>
</dbReference>
<comment type="caution">
    <text evidence="2">The sequence shown here is derived from an EMBL/GenBank/DDBJ whole genome shotgun (WGS) entry which is preliminary data.</text>
</comment>
<evidence type="ECO:0000259" key="1">
    <source>
        <dbReference type="Pfam" id="PF13276"/>
    </source>
</evidence>
<sequence>MFRAERSSYHYRGKGTEQAQLKKRIKEIAETRVCYGYGRIHVLFRRNTWEVNGKRVYRLHKELGLQLHKKAPKRRVQAKLREGRCVASRVDDVWALEFVHDQLATGLKLRILTVVDTFSRFFRRRLFRGWASGLQM</sequence>
<protein>
    <submittedName>
        <fullName evidence="2">Transposase InsO family protein</fullName>
    </submittedName>
</protein>
<name>A0A7W7NXW2_9SPHN</name>
<dbReference type="Pfam" id="PF13276">
    <property type="entry name" value="HTH_21"/>
    <property type="match status" value="1"/>
</dbReference>
<evidence type="ECO:0000313" key="3">
    <source>
        <dbReference type="Proteomes" id="UP000555448"/>
    </source>
</evidence>
<dbReference type="AlphaFoldDB" id="A0A7W7NXW2"/>
<accession>A0A7W7NXW2</accession>
<dbReference type="InterPro" id="IPR025948">
    <property type="entry name" value="HTH-like_dom"/>
</dbReference>
<dbReference type="PANTHER" id="PTHR47515">
    <property type="entry name" value="LOW CALCIUM RESPONSE LOCUS PROTEIN T"/>
    <property type="match status" value="1"/>
</dbReference>
<dbReference type="EMBL" id="JACHLR010000054">
    <property type="protein sequence ID" value="MBB4861083.1"/>
    <property type="molecule type" value="Genomic_DNA"/>
</dbReference>
<proteinExistence type="predicted"/>
<evidence type="ECO:0000313" key="2">
    <source>
        <dbReference type="EMBL" id="MBB4861083.1"/>
    </source>
</evidence>
<organism evidence="2 3">
    <name type="scientific">Novosphingobium chloroacetimidivorans</name>
    <dbReference type="NCBI Taxonomy" id="1428314"/>
    <lineage>
        <taxon>Bacteria</taxon>
        <taxon>Pseudomonadati</taxon>
        <taxon>Pseudomonadota</taxon>
        <taxon>Alphaproteobacteria</taxon>
        <taxon>Sphingomonadales</taxon>
        <taxon>Sphingomonadaceae</taxon>
        <taxon>Novosphingobium</taxon>
    </lineage>
</organism>
<reference evidence="2 3" key="1">
    <citation type="submission" date="2020-08" db="EMBL/GenBank/DDBJ databases">
        <title>Functional genomics of gut bacteria from endangered species of beetles.</title>
        <authorList>
            <person name="Carlos-Shanley C."/>
        </authorList>
    </citation>
    <scope>NUCLEOTIDE SEQUENCE [LARGE SCALE GENOMIC DNA]</scope>
    <source>
        <strain evidence="2 3">S00245</strain>
    </source>
</reference>
<keyword evidence="3" id="KW-1185">Reference proteome</keyword>
<dbReference type="PANTHER" id="PTHR47515:SF1">
    <property type="entry name" value="BLR2054 PROTEIN"/>
    <property type="match status" value="1"/>
</dbReference>
<feature type="domain" description="HTH-like" evidence="1">
    <location>
        <begin position="20"/>
        <end position="67"/>
    </location>
</feature>
<gene>
    <name evidence="2" type="ORF">HNO88_004437</name>
</gene>